<comment type="caution">
    <text evidence="2">The sequence shown here is derived from an EMBL/GenBank/DDBJ whole genome shotgun (WGS) entry which is preliminary data.</text>
</comment>
<accession>A0A0G0LKF5</accession>
<name>A0A0G0LKF5_9BACT</name>
<evidence type="ECO:0000313" key="3">
    <source>
        <dbReference type="Proteomes" id="UP000034774"/>
    </source>
</evidence>
<proteinExistence type="predicted"/>
<keyword evidence="1" id="KW-0472">Membrane</keyword>
<gene>
    <name evidence="2" type="ORF">UT17_C0002G0056</name>
</gene>
<dbReference type="Proteomes" id="UP000034774">
    <property type="component" value="Unassembled WGS sequence"/>
</dbReference>
<dbReference type="STRING" id="1618572.UT17_C0002G0056"/>
<keyword evidence="1" id="KW-1133">Transmembrane helix</keyword>
<evidence type="ECO:0000256" key="1">
    <source>
        <dbReference type="SAM" id="Phobius"/>
    </source>
</evidence>
<sequence>MVGQRKHDIILLMKLFKIITIGAIILLITILAGLSFQYYKQSKLLQESSNNLNGPKKIELNLKGIVKKGKDIDPQKSYCPNGIYIVTTDKTYQLRTPDDLNEKASTAYAMYRDAEVALTAKFQDISPNCGSVKNCGCDEFVLVEKIEKTKDTPSSFNSYNGRIVCLPLVEGNVNSANCALGLATDDGKYYILEDVPDSLIVEGNDVKITGELVKEKTATKYRIDGVINVVEVK</sequence>
<protein>
    <submittedName>
        <fullName evidence="2">Uncharacterized protein</fullName>
    </submittedName>
</protein>
<feature type="transmembrane region" description="Helical" evidence="1">
    <location>
        <begin position="15"/>
        <end position="39"/>
    </location>
</feature>
<organism evidence="2 3">
    <name type="scientific">Candidatus Woesebacteria bacterium GW2011_GWB1_39_10</name>
    <dbReference type="NCBI Taxonomy" id="1618572"/>
    <lineage>
        <taxon>Bacteria</taxon>
        <taxon>Candidatus Woeseibacteriota</taxon>
    </lineage>
</organism>
<reference evidence="2 3" key="1">
    <citation type="journal article" date="2015" name="Nature">
        <title>rRNA introns, odd ribosomes, and small enigmatic genomes across a large radiation of phyla.</title>
        <authorList>
            <person name="Brown C.T."/>
            <person name="Hug L.A."/>
            <person name="Thomas B.C."/>
            <person name="Sharon I."/>
            <person name="Castelle C.J."/>
            <person name="Singh A."/>
            <person name="Wilkins M.J."/>
            <person name="Williams K.H."/>
            <person name="Banfield J.F."/>
        </authorList>
    </citation>
    <scope>NUCLEOTIDE SEQUENCE [LARGE SCALE GENOMIC DNA]</scope>
</reference>
<dbReference type="AlphaFoldDB" id="A0A0G0LKF5"/>
<dbReference type="EMBL" id="LBVU01000002">
    <property type="protein sequence ID" value="KKQ92393.1"/>
    <property type="molecule type" value="Genomic_DNA"/>
</dbReference>
<evidence type="ECO:0000313" key="2">
    <source>
        <dbReference type="EMBL" id="KKQ92393.1"/>
    </source>
</evidence>
<keyword evidence="1" id="KW-0812">Transmembrane</keyword>